<keyword evidence="1" id="KW-0472">Membrane</keyword>
<proteinExistence type="predicted"/>
<reference evidence="2 3" key="1">
    <citation type="submission" date="2016-11" db="EMBL/GenBank/DDBJ databases">
        <authorList>
            <person name="Jaros S."/>
            <person name="Januszkiewicz K."/>
            <person name="Wedrychowicz H."/>
        </authorList>
    </citation>
    <scope>NUCLEOTIDE SEQUENCE [LARGE SCALE GENOMIC DNA]</scope>
    <source>
        <strain evidence="2 3">GAS138</strain>
    </source>
</reference>
<name>A0A1M5NFN5_9BRAD</name>
<evidence type="ECO:0000313" key="3">
    <source>
        <dbReference type="Proteomes" id="UP000189796"/>
    </source>
</evidence>
<gene>
    <name evidence="2" type="ORF">SAMN05443248_2974</name>
</gene>
<dbReference type="Proteomes" id="UP000189796">
    <property type="component" value="Chromosome I"/>
</dbReference>
<accession>A0A1M5NFN5</accession>
<dbReference type="EMBL" id="LT670817">
    <property type="protein sequence ID" value="SHG88247.1"/>
    <property type="molecule type" value="Genomic_DNA"/>
</dbReference>
<organism evidence="2 3">
    <name type="scientific">Bradyrhizobium erythrophlei</name>
    <dbReference type="NCBI Taxonomy" id="1437360"/>
    <lineage>
        <taxon>Bacteria</taxon>
        <taxon>Pseudomonadati</taxon>
        <taxon>Pseudomonadota</taxon>
        <taxon>Alphaproteobacteria</taxon>
        <taxon>Hyphomicrobiales</taxon>
        <taxon>Nitrobacteraceae</taxon>
        <taxon>Bradyrhizobium</taxon>
    </lineage>
</organism>
<evidence type="ECO:0000313" key="2">
    <source>
        <dbReference type="EMBL" id="SHG88247.1"/>
    </source>
</evidence>
<feature type="transmembrane region" description="Helical" evidence="1">
    <location>
        <begin position="9"/>
        <end position="28"/>
    </location>
</feature>
<sequence length="29" mass="3452">MLDRFERDLLFLLIGLVVGSLMTIGWTWR</sequence>
<dbReference type="AlphaFoldDB" id="A0A1M5NFN5"/>
<evidence type="ECO:0000256" key="1">
    <source>
        <dbReference type="SAM" id="Phobius"/>
    </source>
</evidence>
<keyword evidence="1" id="KW-1133">Transmembrane helix</keyword>
<keyword evidence="1" id="KW-0812">Transmembrane</keyword>
<protein>
    <submittedName>
        <fullName evidence="2">Uncharacterized protein</fullName>
    </submittedName>
</protein>